<dbReference type="EMBL" id="CBDS010000083">
    <property type="protein sequence ID" value="CDB46315.1"/>
    <property type="molecule type" value="Genomic_DNA"/>
</dbReference>
<feature type="transmembrane region" description="Helical" evidence="1">
    <location>
        <begin position="6"/>
        <end position="33"/>
    </location>
</feature>
<reference evidence="2" key="1">
    <citation type="submission" date="2012-11" db="EMBL/GenBank/DDBJ databases">
        <title>Dependencies among metagenomic species, viruses, plasmids and units of genetic variation.</title>
        <authorList>
            <person name="Nielsen H.B."/>
            <person name="Almeida M."/>
            <person name="Juncker A.S."/>
            <person name="Rasmussen S."/>
            <person name="Li J."/>
            <person name="Sunagawa S."/>
            <person name="Plichta D."/>
            <person name="Gautier L."/>
            <person name="Le Chatelier E."/>
            <person name="Peletier E."/>
            <person name="Bonde I."/>
            <person name="Nielsen T."/>
            <person name="Manichanh C."/>
            <person name="Arumugam M."/>
            <person name="Batto J."/>
            <person name="Santos M.B.Q.D."/>
            <person name="Blom N."/>
            <person name="Borruel N."/>
            <person name="Burgdorf K.S."/>
            <person name="Boumezbeur F."/>
            <person name="Casellas F."/>
            <person name="Dore J."/>
            <person name="Guarner F."/>
            <person name="Hansen T."/>
            <person name="Hildebrand F."/>
            <person name="Kaas R.S."/>
            <person name="Kennedy S."/>
            <person name="Kristiansen K."/>
            <person name="Kultima J.R."/>
            <person name="Leonard P."/>
            <person name="Levenez F."/>
            <person name="Lund O."/>
            <person name="Moumen B."/>
            <person name="Le Paslier D."/>
            <person name="Pons N."/>
            <person name="Pedersen O."/>
            <person name="Prifti E."/>
            <person name="Qin J."/>
            <person name="Raes J."/>
            <person name="Tap J."/>
            <person name="Tims S."/>
            <person name="Ussery D.W."/>
            <person name="Yamada T."/>
            <person name="MetaHit consortium"/>
            <person name="Renault P."/>
            <person name="Sicheritz-Ponten T."/>
            <person name="Bork P."/>
            <person name="Wang J."/>
            <person name="Brunak S."/>
            <person name="Ehrlich S.D."/>
        </authorList>
    </citation>
    <scope>NUCLEOTIDE SEQUENCE [LARGE SCALE GENOMIC DNA]</scope>
</reference>
<keyword evidence="1" id="KW-1133">Transmembrane helix</keyword>
<feature type="transmembrane region" description="Helical" evidence="1">
    <location>
        <begin position="59"/>
        <end position="76"/>
    </location>
</feature>
<comment type="caution">
    <text evidence="2">The sequence shown here is derived from an EMBL/GenBank/DDBJ whole genome shotgun (WGS) entry which is preliminary data.</text>
</comment>
<evidence type="ECO:0000313" key="2">
    <source>
        <dbReference type="EMBL" id="CDB46315.1"/>
    </source>
</evidence>
<feature type="transmembrane region" description="Helical" evidence="1">
    <location>
        <begin position="82"/>
        <end position="104"/>
    </location>
</feature>
<proteinExistence type="predicted"/>
<sequence>MLSFLAMMIIFGLLLWLIITIVVFIGGFIYYFFKDVSKEMAIAKAKSNIKPLTINQKQFFKLLAVFIVSLLLFYISDNTTNASVIVGSIVGLLALSGYCFYQFYENLNQNKKLS</sequence>
<dbReference type="AlphaFoldDB" id="R6IAJ6"/>
<protein>
    <recommendedName>
        <fullName evidence="3">DUF3784 domain-containing protein</fullName>
    </recommendedName>
</protein>
<evidence type="ECO:0000256" key="1">
    <source>
        <dbReference type="SAM" id="Phobius"/>
    </source>
</evidence>
<accession>R6IAJ6</accession>
<dbReference type="RefSeq" id="WP_021718271.1">
    <property type="nucleotide sequence ID" value="NZ_CAUCCG010000028.1"/>
</dbReference>
<gene>
    <name evidence="2" type="ORF">BN533_01371</name>
</gene>
<keyword evidence="1" id="KW-0812">Transmembrane</keyword>
<dbReference type="HOGENOM" id="CLU_2118788_0_0_9"/>
<organism evidence="2">
    <name type="scientific">Phascolarctobacterium faecium</name>
    <dbReference type="NCBI Taxonomy" id="33025"/>
    <lineage>
        <taxon>Bacteria</taxon>
        <taxon>Bacillati</taxon>
        <taxon>Bacillota</taxon>
        <taxon>Negativicutes</taxon>
        <taxon>Acidaminococcales</taxon>
        <taxon>Acidaminococcaceae</taxon>
        <taxon>Phascolarctobacterium</taxon>
    </lineage>
</organism>
<keyword evidence="1" id="KW-0472">Membrane</keyword>
<evidence type="ECO:0008006" key="3">
    <source>
        <dbReference type="Google" id="ProtNLM"/>
    </source>
</evidence>
<name>R6IAJ6_9FIRM</name>